<keyword evidence="3" id="KW-1185">Reference proteome</keyword>
<dbReference type="PANTHER" id="PTHR34374:SF1">
    <property type="entry name" value="LARGE RIBOSOMAL RNA SUBUNIT ACCUMULATION PROTEIN YCED HOMOLOG 1, CHLOROPLASTIC"/>
    <property type="match status" value="1"/>
</dbReference>
<proteinExistence type="predicted"/>
<dbReference type="OrthoDB" id="9790372at2"/>
<accession>A0A1R1LL88</accession>
<comment type="caution">
    <text evidence="2">The sequence shown here is derived from an EMBL/GenBank/DDBJ whole genome shotgun (WGS) entry which is preliminary data.</text>
</comment>
<evidence type="ECO:0000313" key="3">
    <source>
        <dbReference type="Proteomes" id="UP000187085"/>
    </source>
</evidence>
<reference evidence="2 3" key="1">
    <citation type="submission" date="2016-12" db="EMBL/GenBank/DDBJ databases">
        <title>Draft genome of Tersicoccus phoenicis 1P05MA.</title>
        <authorList>
            <person name="Nakajima Y."/>
            <person name="Yoshizawa S."/>
            <person name="Nakamura K."/>
            <person name="Ogura Y."/>
            <person name="Hayashi T."/>
            <person name="Kogure K."/>
        </authorList>
    </citation>
    <scope>NUCLEOTIDE SEQUENCE [LARGE SCALE GENOMIC DNA]</scope>
    <source>
        <strain evidence="2 3">1p05MA</strain>
    </source>
</reference>
<dbReference type="InterPro" id="IPR003772">
    <property type="entry name" value="YceD"/>
</dbReference>
<dbReference type="Pfam" id="PF02620">
    <property type="entry name" value="YceD"/>
    <property type="match status" value="1"/>
</dbReference>
<name>A0A1R1LL88_9MICC</name>
<dbReference type="RefSeq" id="WP_076701256.1">
    <property type="nucleotide sequence ID" value="NZ_MRDE01000009.1"/>
</dbReference>
<dbReference type="GO" id="GO:0003677">
    <property type="term" value="F:DNA binding"/>
    <property type="evidence" value="ECO:0007669"/>
    <property type="project" value="UniProtKB-KW"/>
</dbReference>
<dbReference type="STRING" id="554083.BKD30_01995"/>
<feature type="compositionally biased region" description="Basic and acidic residues" evidence="1">
    <location>
        <begin position="149"/>
        <end position="160"/>
    </location>
</feature>
<dbReference type="EMBL" id="MRDE01000009">
    <property type="protein sequence ID" value="OMH28300.1"/>
    <property type="molecule type" value="Genomic_DNA"/>
</dbReference>
<dbReference type="Proteomes" id="UP000187085">
    <property type="component" value="Unassembled WGS sequence"/>
</dbReference>
<protein>
    <submittedName>
        <fullName evidence="2">DNA-binding protein</fullName>
    </submittedName>
</protein>
<dbReference type="AlphaFoldDB" id="A0A1R1LL88"/>
<dbReference type="PANTHER" id="PTHR34374">
    <property type="entry name" value="LARGE RIBOSOMAL RNA SUBUNIT ACCUMULATION PROTEIN YCED HOMOLOG 1, CHLOROPLASTIC"/>
    <property type="match status" value="1"/>
</dbReference>
<gene>
    <name evidence="2" type="ORF">BKD30_01995</name>
</gene>
<sequence>MVVSVRELQRSPGVMRTLVERVEAPNDLGTPTIGIPAGSDIELDLRLEAVHEGVLVSGSATAHAVGECVRCLDPIAYDLTVDVQELFSADPEPVKDEDGDDLPRIEHESVDLEPLLRDAVVTELPFQPVCRPDCPGLCPQCGVRLEDHPGHRHEARDPRWDALQSLVTDPDETDQRKSN</sequence>
<feature type="region of interest" description="Disordered" evidence="1">
    <location>
        <begin position="149"/>
        <end position="179"/>
    </location>
</feature>
<evidence type="ECO:0000313" key="2">
    <source>
        <dbReference type="EMBL" id="OMH28300.1"/>
    </source>
</evidence>
<keyword evidence="2" id="KW-0238">DNA-binding</keyword>
<evidence type="ECO:0000256" key="1">
    <source>
        <dbReference type="SAM" id="MobiDB-lite"/>
    </source>
</evidence>
<organism evidence="2 3">
    <name type="scientific">Tersicoccus phoenicis</name>
    <dbReference type="NCBI Taxonomy" id="554083"/>
    <lineage>
        <taxon>Bacteria</taxon>
        <taxon>Bacillati</taxon>
        <taxon>Actinomycetota</taxon>
        <taxon>Actinomycetes</taxon>
        <taxon>Micrococcales</taxon>
        <taxon>Micrococcaceae</taxon>
        <taxon>Tersicoccus</taxon>
    </lineage>
</organism>